<evidence type="ECO:0000313" key="3">
    <source>
        <dbReference type="WBParaSite" id="ACRNAN_scaffold3663.g28641.t1"/>
    </source>
</evidence>
<evidence type="ECO:0000256" key="1">
    <source>
        <dbReference type="SAM" id="Phobius"/>
    </source>
</evidence>
<proteinExistence type="predicted"/>
<keyword evidence="2" id="KW-1185">Reference proteome</keyword>
<feature type="transmembrane region" description="Helical" evidence="1">
    <location>
        <begin position="38"/>
        <end position="59"/>
    </location>
</feature>
<evidence type="ECO:0000313" key="2">
    <source>
        <dbReference type="Proteomes" id="UP000887540"/>
    </source>
</evidence>
<accession>A0A914DTV6</accession>
<dbReference type="Gene3D" id="1.20.120.1770">
    <property type="match status" value="1"/>
</dbReference>
<keyword evidence="1" id="KW-1133">Transmembrane helix</keyword>
<sequence>MIETTHKGTPPEYVMFNSQTSTLSNNEEKKSWYKYFEFTMLLTHAIGVLFLTLDGYFFGTTQGGLTWHKESTIGKLGSYPTNHSHGLLNFHGFFMTSAFIFFQGEGSCFNELISIF</sequence>
<protein>
    <submittedName>
        <fullName evidence="3">Uncharacterized protein</fullName>
    </submittedName>
</protein>
<keyword evidence="1" id="KW-0472">Membrane</keyword>
<dbReference type="WBParaSite" id="ACRNAN_scaffold3663.g28641.t1">
    <property type="protein sequence ID" value="ACRNAN_scaffold3663.g28641.t1"/>
    <property type="gene ID" value="ACRNAN_scaffold3663.g28641"/>
</dbReference>
<organism evidence="2 3">
    <name type="scientific">Acrobeloides nanus</name>
    <dbReference type="NCBI Taxonomy" id="290746"/>
    <lineage>
        <taxon>Eukaryota</taxon>
        <taxon>Metazoa</taxon>
        <taxon>Ecdysozoa</taxon>
        <taxon>Nematoda</taxon>
        <taxon>Chromadorea</taxon>
        <taxon>Rhabditida</taxon>
        <taxon>Tylenchina</taxon>
        <taxon>Cephalobomorpha</taxon>
        <taxon>Cephaloboidea</taxon>
        <taxon>Cephalobidae</taxon>
        <taxon>Acrobeloides</taxon>
    </lineage>
</organism>
<reference evidence="3" key="1">
    <citation type="submission" date="2022-11" db="UniProtKB">
        <authorList>
            <consortium name="WormBaseParasite"/>
        </authorList>
    </citation>
    <scope>IDENTIFICATION</scope>
</reference>
<dbReference type="Proteomes" id="UP000887540">
    <property type="component" value="Unplaced"/>
</dbReference>
<name>A0A914DTV6_9BILA</name>
<keyword evidence="1" id="KW-0812">Transmembrane</keyword>
<dbReference type="AlphaFoldDB" id="A0A914DTV6"/>